<dbReference type="Proteomes" id="UP001501257">
    <property type="component" value="Unassembled WGS sequence"/>
</dbReference>
<dbReference type="PANTHER" id="PTHR13832">
    <property type="entry name" value="PROTEIN PHOSPHATASE 2C"/>
    <property type="match status" value="1"/>
</dbReference>
<evidence type="ECO:0000313" key="4">
    <source>
        <dbReference type="Proteomes" id="UP001501257"/>
    </source>
</evidence>
<dbReference type="RefSeq" id="WP_210101654.1">
    <property type="nucleotide sequence ID" value="NZ_BAABLK010000027.1"/>
</dbReference>
<proteinExistence type="predicted"/>
<dbReference type="InterPro" id="IPR015655">
    <property type="entry name" value="PP2C"/>
</dbReference>
<keyword evidence="4" id="KW-1185">Reference proteome</keyword>
<reference evidence="4" key="1">
    <citation type="journal article" date="2019" name="Int. J. Syst. Evol. Microbiol.">
        <title>The Global Catalogue of Microorganisms (GCM) 10K type strain sequencing project: providing services to taxonomists for standard genome sequencing and annotation.</title>
        <authorList>
            <consortium name="The Broad Institute Genomics Platform"/>
            <consortium name="The Broad Institute Genome Sequencing Center for Infectious Disease"/>
            <person name="Wu L."/>
            <person name="Ma J."/>
        </authorList>
    </citation>
    <scope>NUCLEOTIDE SEQUENCE [LARGE SCALE GENOMIC DNA]</scope>
    <source>
        <strain evidence="4">JCM 18952</strain>
    </source>
</reference>
<evidence type="ECO:0000259" key="2">
    <source>
        <dbReference type="PROSITE" id="PS51746"/>
    </source>
</evidence>
<gene>
    <name evidence="3" type="ORF">GCM10025778_16300</name>
</gene>
<accession>A0ABP9TN16</accession>
<feature type="region of interest" description="Disordered" evidence="1">
    <location>
        <begin position="204"/>
        <end position="232"/>
    </location>
</feature>
<feature type="compositionally biased region" description="Low complexity" evidence="1">
    <location>
        <begin position="131"/>
        <end position="144"/>
    </location>
</feature>
<dbReference type="SUPFAM" id="SSF81606">
    <property type="entry name" value="PP2C-like"/>
    <property type="match status" value="2"/>
</dbReference>
<feature type="region of interest" description="Disordered" evidence="1">
    <location>
        <begin position="122"/>
        <end position="153"/>
    </location>
</feature>
<dbReference type="CDD" id="cd00143">
    <property type="entry name" value="PP2Cc"/>
    <property type="match status" value="1"/>
</dbReference>
<protein>
    <recommendedName>
        <fullName evidence="2">PPM-type phosphatase domain-containing protein</fullName>
    </recommendedName>
</protein>
<feature type="domain" description="PPM-type phosphatase" evidence="2">
    <location>
        <begin position="9"/>
        <end position="365"/>
    </location>
</feature>
<dbReference type="InterPro" id="IPR001932">
    <property type="entry name" value="PPM-type_phosphatase-like_dom"/>
</dbReference>
<dbReference type="PROSITE" id="PS51746">
    <property type="entry name" value="PPM_2"/>
    <property type="match status" value="1"/>
</dbReference>
<organism evidence="3 4">
    <name type="scientific">Paeniglutamicibacter antarcticus</name>
    <dbReference type="NCBI Taxonomy" id="494023"/>
    <lineage>
        <taxon>Bacteria</taxon>
        <taxon>Bacillati</taxon>
        <taxon>Actinomycetota</taxon>
        <taxon>Actinomycetes</taxon>
        <taxon>Micrococcales</taxon>
        <taxon>Micrococcaceae</taxon>
        <taxon>Paeniglutamicibacter</taxon>
    </lineage>
</organism>
<dbReference type="InterPro" id="IPR036457">
    <property type="entry name" value="PPM-type-like_dom_sf"/>
</dbReference>
<dbReference type="PANTHER" id="PTHR13832:SF827">
    <property type="entry name" value="PROTEIN PHOSPHATASE 1L"/>
    <property type="match status" value="1"/>
</dbReference>
<evidence type="ECO:0000256" key="1">
    <source>
        <dbReference type="SAM" id="MobiDB-lite"/>
    </source>
</evidence>
<sequence>MRYGFGYLRGTAATDIGLRRAVNEDAVLDAGTMFAVADGMGGHEAGDLASSLGLQSLNELALGGHATSETVSGRPGNVPALLPRARDVLAAVTTADARIRQAIGSRGGTTLCALALVRVEDGGSPWPRSQSSSPETSALPATSAPTPPVPTRTEALHPQIAAIGEPRYLDSTQESEDEPGAGHDVEPSTDVMPRAVIDAARAADPGTGVNPVANTSDKVTALPSPGTAPEDGTERLMLLNVGDSRGYRLRAGVLTQLTRDHSAVQELIDSGIISEAEARIHPQRNLITRALGTGGNSSPDTQFHIPRPGDRYLLCTDGLTGEVEHAAIQRILDQFPDRDEAVGKLIDEALASGGRDNISVVIVDIVAPGA</sequence>
<comment type="caution">
    <text evidence="3">The sequence shown here is derived from an EMBL/GenBank/DDBJ whole genome shotgun (WGS) entry which is preliminary data.</text>
</comment>
<dbReference type="EMBL" id="BAABLK010000027">
    <property type="protein sequence ID" value="GAA5227097.1"/>
    <property type="molecule type" value="Genomic_DNA"/>
</dbReference>
<name>A0ABP9TN16_9MICC</name>
<dbReference type="Gene3D" id="3.60.40.10">
    <property type="entry name" value="PPM-type phosphatase domain"/>
    <property type="match status" value="2"/>
</dbReference>
<dbReference type="SMART" id="SM00332">
    <property type="entry name" value="PP2Cc"/>
    <property type="match status" value="1"/>
</dbReference>
<evidence type="ECO:0000313" key="3">
    <source>
        <dbReference type="EMBL" id="GAA5227097.1"/>
    </source>
</evidence>
<dbReference type="SMART" id="SM00331">
    <property type="entry name" value="PP2C_SIG"/>
    <property type="match status" value="1"/>
</dbReference>